<comment type="caution">
    <text evidence="1">The sequence shown here is derived from an EMBL/GenBank/DDBJ whole genome shotgun (WGS) entry which is preliminary data.</text>
</comment>
<dbReference type="EMBL" id="JAQQAF010000001">
    <property type="protein sequence ID" value="KAJ8512369.1"/>
    <property type="molecule type" value="Genomic_DNA"/>
</dbReference>
<dbReference type="PROSITE" id="PS50096">
    <property type="entry name" value="IQ"/>
    <property type="match status" value="1"/>
</dbReference>
<dbReference type="InterPro" id="IPR000048">
    <property type="entry name" value="IQ_motif_EF-hand-BS"/>
</dbReference>
<protein>
    <submittedName>
        <fullName evidence="1">Uncharacterized protein</fullName>
    </submittedName>
</protein>
<accession>A0AAV8RZ24</accession>
<organism evidence="1 2">
    <name type="scientific">Ensete ventricosum</name>
    <name type="common">Abyssinian banana</name>
    <name type="synonym">Musa ensete</name>
    <dbReference type="NCBI Taxonomy" id="4639"/>
    <lineage>
        <taxon>Eukaryota</taxon>
        <taxon>Viridiplantae</taxon>
        <taxon>Streptophyta</taxon>
        <taxon>Embryophyta</taxon>
        <taxon>Tracheophyta</taxon>
        <taxon>Spermatophyta</taxon>
        <taxon>Magnoliopsida</taxon>
        <taxon>Liliopsida</taxon>
        <taxon>Zingiberales</taxon>
        <taxon>Musaceae</taxon>
        <taxon>Ensete</taxon>
    </lineage>
</organism>
<name>A0AAV8RZ24_ENSVE</name>
<reference evidence="1 2" key="1">
    <citation type="submission" date="2022-12" db="EMBL/GenBank/DDBJ databases">
        <title>Chromosome-scale assembly of the Ensete ventricosum genome.</title>
        <authorList>
            <person name="Dussert Y."/>
            <person name="Stocks J."/>
            <person name="Wendawek A."/>
            <person name="Woldeyes F."/>
            <person name="Nichols R.A."/>
            <person name="Borrell J.S."/>
        </authorList>
    </citation>
    <scope>NUCLEOTIDE SEQUENCE [LARGE SCALE GENOMIC DNA]</scope>
    <source>
        <strain evidence="2">cv. Maze</strain>
        <tissue evidence="1">Seeds</tissue>
    </source>
</reference>
<evidence type="ECO:0000313" key="2">
    <source>
        <dbReference type="Proteomes" id="UP001222027"/>
    </source>
</evidence>
<proteinExistence type="predicted"/>
<gene>
    <name evidence="1" type="ORF">OPV22_002803</name>
</gene>
<keyword evidence="2" id="KW-1185">Reference proteome</keyword>
<dbReference type="Pfam" id="PF00612">
    <property type="entry name" value="IQ"/>
    <property type="match status" value="1"/>
</dbReference>
<dbReference type="Proteomes" id="UP001222027">
    <property type="component" value="Unassembled WGS sequence"/>
</dbReference>
<evidence type="ECO:0000313" key="1">
    <source>
        <dbReference type="EMBL" id="KAJ8512369.1"/>
    </source>
</evidence>
<sequence>MARAWRWLSVVRRSLIGSSSCTSAADLNAIKNNTTIYNPMIAEEGDRASATRITHGDIVAYKEEASSRENSAAITIQAHFRGHLVDTCSSSLVWDSFCVVDDTMLSSGSREQARRAFRALKSLRTNRSSSTLSPLFFLLVSPSFLSLLNSSSLFRLEVHFPRRWEALYRSSRGITTYYTDLVLLGQESVTGTMHQILEIHLT</sequence>
<dbReference type="AlphaFoldDB" id="A0AAV8RZ24"/>